<dbReference type="FunCoup" id="A0A6P8IXZ8">
    <property type="interactions" value="2320"/>
</dbReference>
<dbReference type="PANTHER" id="PTHR31658">
    <property type="entry name" value="CONSERVED OLIGOMERIC GOLGI COMPLEX SUBUNIT 1"/>
    <property type="match status" value="1"/>
</dbReference>
<keyword evidence="7" id="KW-0472">Membrane</keyword>
<keyword evidence="5" id="KW-0653">Protein transport</keyword>
<evidence type="ECO:0000256" key="8">
    <source>
        <dbReference type="SAM" id="MobiDB-lite"/>
    </source>
</evidence>
<keyword evidence="6" id="KW-0333">Golgi apparatus</keyword>
<evidence type="ECO:0000256" key="6">
    <source>
        <dbReference type="ARBA" id="ARBA00023034"/>
    </source>
</evidence>
<feature type="region of interest" description="Disordered" evidence="8">
    <location>
        <begin position="985"/>
        <end position="1008"/>
    </location>
</feature>
<dbReference type="AlphaFoldDB" id="A0A6P8IXZ8"/>
<dbReference type="InterPro" id="IPR033370">
    <property type="entry name" value="COG1"/>
</dbReference>
<evidence type="ECO:0000256" key="7">
    <source>
        <dbReference type="ARBA" id="ARBA00023136"/>
    </source>
</evidence>
<evidence type="ECO:0000256" key="1">
    <source>
        <dbReference type="ARBA" id="ARBA00004395"/>
    </source>
</evidence>
<dbReference type="GO" id="GO:0017119">
    <property type="term" value="C:Golgi transport complex"/>
    <property type="evidence" value="ECO:0007669"/>
    <property type="project" value="InterPro"/>
</dbReference>
<dbReference type="GO" id="GO:0006891">
    <property type="term" value="P:intra-Golgi vesicle-mediated transport"/>
    <property type="evidence" value="ECO:0007669"/>
    <property type="project" value="InterPro"/>
</dbReference>
<name>A0A6P8IXZ8_ACTTE</name>
<dbReference type="KEGG" id="aten:116306112"/>
<sequence>MASPRSPRSPTSSSSSPRQDSSKSSQSISWDAEIDVNTLFVEHSIEEIRALEKKTRGDIEKKKEELRLMVGERYRDLIDAADTITEMKDYTKKITTSVGDIQKQCKELHQSHRCYGVGGSPSVKPTSGSPHSKNGFYSLAAQMKLLVDTPEKIWSALERQQYLKATQLYLLSHHIVSILHLNSGSGAAPRVLSSFPILQRQWAAISHFKDSIIQGSRALLKDATQTDEMTAEALCSILLLEESSPRQVFSEFLLARKSSLQEIFHPSQHSTSIKSQVCELIRVMRTSLYQIHSIFICDVENTEEIHDVKDNPAMLFQTLNRVTKRDKSDPNIDEEVLEALFGPDFDLVTSARYLPKTVLEYRPHIRAFPATIPLPNIQGNCEEWIGMCLKDISSGVGKLLTYVGTLKGLASMRDAIWELLKECDSNAQFTQDNEVVELEWNQLCTKVINHELSLWDKFMRPLFVNRAKAILSGLLDATVVSCQNMIIQSQDDLSVDIAQDTNALWERDISRYVWHESVNDVPLASLWGNQSGDTKKQSLDGDGLALKARGCTPAVQRLCVCINEKLQATSDDAQHFISKIKDTQSSEKSRVSISGRAEELGIIVGQTDKIDEKGPFDRFSDAKEIQTFLQDTCFDAFNRLLNNVDKSLTDHKKKLESCPSIYDTTSIDRVLFVGRLCHCMVEQCPQLKIVMRGAEPEEKPNARQSTPRLSRQSSLSKRKTEQTNDTKLKELAALIKNRYYSAFRLWKDWVCDIFVKSYEDSLLKGGTEAALFSMTSWEELKIQEESETGEKVQSTIRVPMQVSSFVTSLLFSLCQELNRIGAHALDRKILQELVDTLSDNILHLYEKLVEESETSLPQNRSLQCLFDFKFISAIFAGRSDEPIQESTESFSVRREAVIDSLEGVVDPFDLDVFSPYLAANLNRQLQRCGVLFGVLVSLDKHSNHSFGVTSRPSGSQDQHNIMPLAPNPPRFTLLPLSSHQSSLYGLSSGTRLSEPKKSSKSQMGQHSSLLGSTAFSRHDQFFNLKKNKEQTVI</sequence>
<dbReference type="Proteomes" id="UP000515163">
    <property type="component" value="Unplaced"/>
</dbReference>
<dbReference type="PANTHER" id="PTHR31658:SF0">
    <property type="entry name" value="CONSERVED OLIGOMERIC GOLGI COMPLEX SUBUNIT 1"/>
    <property type="match status" value="1"/>
</dbReference>
<gene>
    <name evidence="10" type="primary">LOC116306112</name>
</gene>
<evidence type="ECO:0000256" key="5">
    <source>
        <dbReference type="ARBA" id="ARBA00022927"/>
    </source>
</evidence>
<evidence type="ECO:0000256" key="3">
    <source>
        <dbReference type="ARBA" id="ARBA00020978"/>
    </source>
</evidence>
<dbReference type="Pfam" id="PF08700">
    <property type="entry name" value="VPS51_Exo84_N"/>
    <property type="match status" value="1"/>
</dbReference>
<evidence type="ECO:0000256" key="4">
    <source>
        <dbReference type="ARBA" id="ARBA00022448"/>
    </source>
</evidence>
<dbReference type="RefSeq" id="XP_031572017.1">
    <property type="nucleotide sequence ID" value="XM_031716157.1"/>
</dbReference>
<accession>A0A6P8IXZ8</accession>
<evidence type="ECO:0000313" key="10">
    <source>
        <dbReference type="RefSeq" id="XP_031572017.1"/>
    </source>
</evidence>
<dbReference type="GO" id="GO:0000139">
    <property type="term" value="C:Golgi membrane"/>
    <property type="evidence" value="ECO:0007669"/>
    <property type="project" value="UniProtKB-SubCell"/>
</dbReference>
<protein>
    <recommendedName>
        <fullName evidence="3">Conserved oligomeric Golgi complex subunit 1</fullName>
    </recommendedName>
</protein>
<reference evidence="10" key="1">
    <citation type="submission" date="2025-08" db="UniProtKB">
        <authorList>
            <consortium name="RefSeq"/>
        </authorList>
    </citation>
    <scope>IDENTIFICATION</scope>
    <source>
        <tissue evidence="10">Tentacle</tissue>
    </source>
</reference>
<keyword evidence="9" id="KW-1185">Reference proteome</keyword>
<feature type="region of interest" description="Disordered" evidence="8">
    <location>
        <begin position="1"/>
        <end position="28"/>
    </location>
</feature>
<feature type="region of interest" description="Disordered" evidence="8">
    <location>
        <begin position="695"/>
        <end position="723"/>
    </location>
</feature>
<dbReference type="GO" id="GO:0015031">
    <property type="term" value="P:protein transport"/>
    <property type="evidence" value="ECO:0007669"/>
    <property type="project" value="UniProtKB-KW"/>
</dbReference>
<dbReference type="GeneID" id="116306112"/>
<dbReference type="InParanoid" id="A0A6P8IXZ8"/>
<evidence type="ECO:0000256" key="2">
    <source>
        <dbReference type="ARBA" id="ARBA00006653"/>
    </source>
</evidence>
<organism evidence="9 10">
    <name type="scientific">Actinia tenebrosa</name>
    <name type="common">Australian red waratah sea anemone</name>
    <dbReference type="NCBI Taxonomy" id="6105"/>
    <lineage>
        <taxon>Eukaryota</taxon>
        <taxon>Metazoa</taxon>
        <taxon>Cnidaria</taxon>
        <taxon>Anthozoa</taxon>
        <taxon>Hexacorallia</taxon>
        <taxon>Actiniaria</taxon>
        <taxon>Actiniidae</taxon>
        <taxon>Actinia</taxon>
    </lineage>
</organism>
<keyword evidence="4" id="KW-0813">Transport</keyword>
<proteinExistence type="inferred from homology"/>
<evidence type="ECO:0000313" key="9">
    <source>
        <dbReference type="Proteomes" id="UP000515163"/>
    </source>
</evidence>
<comment type="subcellular location">
    <subcellularLocation>
        <location evidence="1">Golgi apparatus membrane</location>
        <topology evidence="1">Peripheral membrane protein</topology>
    </subcellularLocation>
</comment>
<dbReference type="OrthoDB" id="46189at2759"/>
<comment type="similarity">
    <text evidence="2">Belongs to the COG1 family.</text>
</comment>